<reference evidence="1" key="1">
    <citation type="submission" date="2018-05" db="EMBL/GenBank/DDBJ databases">
        <authorList>
            <person name="Lanie J.A."/>
            <person name="Ng W.-L."/>
            <person name="Kazmierczak K.M."/>
            <person name="Andrzejewski T.M."/>
            <person name="Davidsen T.M."/>
            <person name="Wayne K.J."/>
            <person name="Tettelin H."/>
            <person name="Glass J.I."/>
            <person name="Rusch D."/>
            <person name="Podicherti R."/>
            <person name="Tsui H.-C.T."/>
            <person name="Winkler M.E."/>
        </authorList>
    </citation>
    <scope>NUCLEOTIDE SEQUENCE</scope>
</reference>
<dbReference type="EMBL" id="UINC01043332">
    <property type="protein sequence ID" value="SVB47210.1"/>
    <property type="molecule type" value="Genomic_DNA"/>
</dbReference>
<accession>A0A382E993</accession>
<organism evidence="1">
    <name type="scientific">marine metagenome</name>
    <dbReference type="NCBI Taxonomy" id="408172"/>
    <lineage>
        <taxon>unclassified sequences</taxon>
        <taxon>metagenomes</taxon>
        <taxon>ecological metagenomes</taxon>
    </lineage>
</organism>
<protein>
    <submittedName>
        <fullName evidence="1">Uncharacterized protein</fullName>
    </submittedName>
</protein>
<sequence length="61" mass="6790">DFDLAYAYECLARAAAASGNIKESKTLYKKAKQAGKLISGKKDKEIFEGDLKSEPWFDCLN</sequence>
<name>A0A382E993_9ZZZZ</name>
<proteinExistence type="predicted"/>
<dbReference type="AlphaFoldDB" id="A0A382E993"/>
<gene>
    <name evidence="1" type="ORF">METZ01_LOCUS200064</name>
</gene>
<evidence type="ECO:0000313" key="1">
    <source>
        <dbReference type="EMBL" id="SVB47210.1"/>
    </source>
</evidence>
<feature type="non-terminal residue" evidence="1">
    <location>
        <position position="1"/>
    </location>
</feature>